<organism evidence="1 2">
    <name type="scientific">Microbacterium resistens</name>
    <dbReference type="NCBI Taxonomy" id="156977"/>
    <lineage>
        <taxon>Bacteria</taxon>
        <taxon>Bacillati</taxon>
        <taxon>Actinomycetota</taxon>
        <taxon>Actinomycetes</taxon>
        <taxon>Micrococcales</taxon>
        <taxon>Microbacteriaceae</taxon>
        <taxon>Microbacterium</taxon>
    </lineage>
</organism>
<dbReference type="InterPro" id="IPR023393">
    <property type="entry name" value="START-like_dom_sf"/>
</dbReference>
<dbReference type="Gene3D" id="3.30.530.20">
    <property type="match status" value="1"/>
</dbReference>
<proteinExistence type="predicted"/>
<dbReference type="Proteomes" id="UP001199642">
    <property type="component" value="Chromosome"/>
</dbReference>
<sequence>MPSFVLERDIAAPVALVFGLSLDADVHVESMSRHRERIVGTAPAEQLGEGDEITWSARHFGIRFRMTSLVHDVDEPHGFIDHQVRGPFAEFRHRHAFTAIPGGTRMRDEIRFRSPFGVLGRLVDATLMGRHLERLIRERNDVLERRALALSPGLDAP</sequence>
<dbReference type="SUPFAM" id="SSF55961">
    <property type="entry name" value="Bet v1-like"/>
    <property type="match status" value="1"/>
</dbReference>
<dbReference type="Pfam" id="PF10604">
    <property type="entry name" value="Polyketide_cyc2"/>
    <property type="match status" value="1"/>
</dbReference>
<evidence type="ECO:0000313" key="1">
    <source>
        <dbReference type="EMBL" id="UGS26075.1"/>
    </source>
</evidence>
<evidence type="ECO:0000313" key="2">
    <source>
        <dbReference type="Proteomes" id="UP001199642"/>
    </source>
</evidence>
<gene>
    <name evidence="1" type="ORF">K8F61_15740</name>
</gene>
<name>A0ABY3RSY6_9MICO</name>
<reference evidence="1 2" key="1">
    <citation type="submission" date="2023-01" db="EMBL/GenBank/DDBJ databases">
        <title>Characterization of estradiol degrading bacteria Microbacterium sp. MZT7 and reveal degrading genes through genome analysis.</title>
        <authorList>
            <person name="Hao P."/>
            <person name="Gao Y."/>
        </authorList>
    </citation>
    <scope>NUCLEOTIDE SEQUENCE [LARGE SCALE GENOMIC DNA]</scope>
    <source>
        <strain evidence="1 2">MZT7</strain>
    </source>
</reference>
<dbReference type="EMBL" id="CP082781">
    <property type="protein sequence ID" value="UGS26075.1"/>
    <property type="molecule type" value="Genomic_DNA"/>
</dbReference>
<dbReference type="RefSeq" id="WP_067242506.1">
    <property type="nucleotide sequence ID" value="NZ_CP082781.1"/>
</dbReference>
<dbReference type="CDD" id="cd07820">
    <property type="entry name" value="SRPBCC_3"/>
    <property type="match status" value="1"/>
</dbReference>
<accession>A0ABY3RSY6</accession>
<keyword evidence="2" id="KW-1185">Reference proteome</keyword>
<dbReference type="InterPro" id="IPR019587">
    <property type="entry name" value="Polyketide_cyclase/dehydratase"/>
</dbReference>
<protein>
    <submittedName>
        <fullName evidence="1">SRPBCC family protein</fullName>
    </submittedName>
</protein>